<dbReference type="EMBL" id="AAAB01008816">
    <property type="status" value="NOT_ANNOTATED_CDS"/>
    <property type="molecule type" value="Genomic_DNA"/>
</dbReference>
<dbReference type="GO" id="GO:0071897">
    <property type="term" value="P:DNA biosynthetic process"/>
    <property type="evidence" value="ECO:0007669"/>
    <property type="project" value="UniProtKB-ARBA"/>
</dbReference>
<dbReference type="InterPro" id="IPR001969">
    <property type="entry name" value="Aspartic_peptidase_AS"/>
</dbReference>
<reference evidence="1 2" key="1">
    <citation type="journal article" date="2002" name="Science">
        <title>The genome sequence of the malaria mosquito Anopheles gambiae.</title>
        <authorList>
            <person name="Holt R.A."/>
            <person name="Subramanian G.M."/>
            <person name="Halpern A."/>
            <person name="Sutton G.G."/>
            <person name="Charlab R."/>
            <person name="Nusskern D.R."/>
            <person name="Wincker P."/>
            <person name="Clark A.G."/>
            <person name="Ribeiro J.M."/>
            <person name="Wides R."/>
            <person name="Salzberg S.L."/>
            <person name="Loftus B."/>
            <person name="Yandell M."/>
            <person name="Majoros W.H."/>
            <person name="Rusch D.B."/>
            <person name="Lai Z."/>
            <person name="Kraft C.L."/>
            <person name="Abril J.F."/>
            <person name="Anthouard V."/>
            <person name="Arensburger P."/>
            <person name="Atkinson P.W."/>
            <person name="Baden H."/>
            <person name="de Berardinis V."/>
            <person name="Baldwin D."/>
            <person name="Benes V."/>
            <person name="Biedler J."/>
            <person name="Blass C."/>
            <person name="Bolanos R."/>
            <person name="Boscus D."/>
            <person name="Barnstead M."/>
            <person name="Cai S."/>
            <person name="Center A."/>
            <person name="Chaturverdi K."/>
            <person name="Christophides G.K."/>
            <person name="Chrystal M.A."/>
            <person name="Clamp M."/>
            <person name="Cravchik A."/>
            <person name="Curwen V."/>
            <person name="Dana A."/>
            <person name="Delcher A."/>
            <person name="Dew I."/>
            <person name="Evans C.A."/>
            <person name="Flanigan M."/>
            <person name="Grundschober-Freimoser A."/>
            <person name="Friedli L."/>
            <person name="Gu Z."/>
            <person name="Guan P."/>
            <person name="Guigo R."/>
            <person name="Hillenmeyer M.E."/>
            <person name="Hladun S.L."/>
            <person name="Hogan J.R."/>
            <person name="Hong Y.S."/>
            <person name="Hoover J."/>
            <person name="Jaillon O."/>
            <person name="Ke Z."/>
            <person name="Kodira C."/>
            <person name="Kokoza E."/>
            <person name="Koutsos A."/>
            <person name="Letunic I."/>
            <person name="Levitsky A."/>
            <person name="Liang Y."/>
            <person name="Lin J.J."/>
            <person name="Lobo N.F."/>
            <person name="Lopez J.R."/>
            <person name="Malek J.A."/>
            <person name="McIntosh T.C."/>
            <person name="Meister S."/>
            <person name="Miller J."/>
            <person name="Mobarry C."/>
            <person name="Mongin E."/>
            <person name="Murphy S.D."/>
            <person name="O'Brochta D.A."/>
            <person name="Pfannkoch C."/>
            <person name="Qi R."/>
            <person name="Regier M.A."/>
            <person name="Remington K."/>
            <person name="Shao H."/>
            <person name="Sharakhova M.V."/>
            <person name="Sitter C.D."/>
            <person name="Shetty J."/>
            <person name="Smith T.J."/>
            <person name="Strong R."/>
            <person name="Sun J."/>
            <person name="Thomasova D."/>
            <person name="Ton L.Q."/>
            <person name="Topalis P."/>
            <person name="Tu Z."/>
            <person name="Unger M.F."/>
            <person name="Walenz B."/>
            <person name="Wang A."/>
            <person name="Wang J."/>
            <person name="Wang M."/>
            <person name="Wang X."/>
            <person name="Woodford K.J."/>
            <person name="Wortman J.R."/>
            <person name="Wu M."/>
            <person name="Yao A."/>
            <person name="Zdobnov E.M."/>
            <person name="Zhang H."/>
            <person name="Zhao Q."/>
            <person name="Zhao S."/>
            <person name="Zhu S.C."/>
            <person name="Zhimulev I."/>
            <person name="Coluzzi M."/>
            <person name="della Torre A."/>
            <person name="Roth C.W."/>
            <person name="Louis C."/>
            <person name="Kalush F."/>
            <person name="Mural R.J."/>
            <person name="Myers E.W."/>
            <person name="Adams M.D."/>
            <person name="Smith H.O."/>
            <person name="Broder S."/>
            <person name="Gardner M.J."/>
            <person name="Fraser C.M."/>
            <person name="Birney E."/>
            <person name="Bork P."/>
            <person name="Brey P.T."/>
            <person name="Venter J.C."/>
            <person name="Weissenbach J."/>
            <person name="Kafatos F.C."/>
            <person name="Collins F.H."/>
            <person name="Hoffman S.L."/>
        </authorList>
    </citation>
    <scope>NUCLEOTIDE SEQUENCE [LARGE SCALE GENOMIC DNA]</scope>
    <source>
        <strain evidence="1 2">PEST</strain>
    </source>
</reference>
<dbReference type="GO" id="GO:0006508">
    <property type="term" value="P:proteolysis"/>
    <property type="evidence" value="ECO:0007669"/>
    <property type="project" value="InterPro"/>
</dbReference>
<dbReference type="Proteomes" id="UP000007062">
    <property type="component" value="Chromosome 3L"/>
</dbReference>
<dbReference type="GO" id="GO:0004190">
    <property type="term" value="F:aspartic-type endopeptidase activity"/>
    <property type="evidence" value="ECO:0007669"/>
    <property type="project" value="InterPro"/>
</dbReference>
<dbReference type="InterPro" id="IPR001995">
    <property type="entry name" value="Peptidase_A2_cat"/>
</dbReference>
<dbReference type="OMA" id="LMANIIC"/>
<organism evidence="1 2">
    <name type="scientific">Anopheles gambiae</name>
    <name type="common">African malaria mosquito</name>
    <dbReference type="NCBI Taxonomy" id="7165"/>
    <lineage>
        <taxon>Eukaryota</taxon>
        <taxon>Metazoa</taxon>
        <taxon>Ecdysozoa</taxon>
        <taxon>Arthropoda</taxon>
        <taxon>Hexapoda</taxon>
        <taxon>Insecta</taxon>
        <taxon>Pterygota</taxon>
        <taxon>Neoptera</taxon>
        <taxon>Endopterygota</taxon>
        <taxon>Diptera</taxon>
        <taxon>Nematocera</taxon>
        <taxon>Culicoidea</taxon>
        <taxon>Culicidae</taxon>
        <taxon>Anophelinae</taxon>
        <taxon>Anopheles</taxon>
    </lineage>
</organism>
<sequence length="291" mass="32763">MSKPLPVSSVKKLDFRSSEIGEVGGLRISRRLQIFDKSSGIRFLIDTGSDVSIIPASKIEKTREPSPFLLHAANGTKIRTYGNKFVSVVLGLRRKFSWNFSQADVTSTIIGADLRLIDGGTKLHTVCGLSKSSVYGVTTIAKDHPFRDLLVEFREITAPPTMRTEVRHNVTHHIQTTGPPVASKPRRMPPDKLQAAKKEFETMMELGICRPSKSSWASPLHCVPKKNGQWRFVGDYRSLNRITVPDRYPVPHIHDLLNNFLGKNCFTTLDVVRAYLHNKINYSYTSRCTTR</sequence>
<dbReference type="Gene3D" id="3.30.70.270">
    <property type="match status" value="1"/>
</dbReference>
<dbReference type="Gene3D" id="3.10.10.10">
    <property type="entry name" value="HIV Type 1 Reverse Transcriptase, subunit A, domain 1"/>
    <property type="match status" value="1"/>
</dbReference>
<evidence type="ECO:0000313" key="1">
    <source>
        <dbReference type="EnsemblMetazoa" id="AGAP028507-PA"/>
    </source>
</evidence>
<dbReference type="InParanoid" id="A0A1S4HDH2"/>
<name>A0A1S4HDH2_ANOGA</name>
<accession>A0A1S4HDH2</accession>
<dbReference type="InterPro" id="IPR043502">
    <property type="entry name" value="DNA/RNA_pol_sf"/>
</dbReference>
<keyword evidence="2" id="KW-1185">Reference proteome</keyword>
<reference evidence="1 2" key="2">
    <citation type="journal article" date="2004" name="Trends Parasitol.">
        <title>The Anopheles gambiae genome: an update.</title>
        <authorList>
            <person name="Mongin E."/>
            <person name="Louis C."/>
            <person name="Holt R.A."/>
            <person name="Birney E."/>
            <person name="Collins F.H."/>
        </authorList>
    </citation>
    <scope>NUCLEOTIDE SEQUENCE [LARGE SCALE GENOMIC DNA]</scope>
    <source>
        <strain evidence="1 2">PEST</strain>
    </source>
</reference>
<dbReference type="InterPro" id="IPR021109">
    <property type="entry name" value="Peptidase_aspartic_dom_sf"/>
</dbReference>
<dbReference type="InterPro" id="IPR053134">
    <property type="entry name" value="RNA-dir_DNA_polymerase"/>
</dbReference>
<dbReference type="SUPFAM" id="SSF50630">
    <property type="entry name" value="Acid proteases"/>
    <property type="match status" value="1"/>
</dbReference>
<dbReference type="SUPFAM" id="SSF56672">
    <property type="entry name" value="DNA/RNA polymerases"/>
    <property type="match status" value="1"/>
</dbReference>
<dbReference type="EnsemblMetazoa" id="AGAP028507-RA">
    <property type="protein sequence ID" value="AGAP028507-PA"/>
    <property type="gene ID" value="AGAP028507"/>
</dbReference>
<reference evidence="1" key="3">
    <citation type="submission" date="2020-05" db="UniProtKB">
        <authorList>
            <consortium name="EnsemblMetazoa"/>
        </authorList>
    </citation>
    <scope>IDENTIFICATION</scope>
    <source>
        <strain evidence="1">PEST</strain>
    </source>
</reference>
<dbReference type="PANTHER" id="PTHR24559:SF444">
    <property type="entry name" value="REVERSE TRANSCRIPTASE DOMAIN-CONTAINING PROTEIN"/>
    <property type="match status" value="1"/>
</dbReference>
<dbReference type="PANTHER" id="PTHR24559">
    <property type="entry name" value="TRANSPOSON TY3-I GAG-POL POLYPROTEIN"/>
    <property type="match status" value="1"/>
</dbReference>
<proteinExistence type="predicted"/>
<evidence type="ECO:0000313" key="2">
    <source>
        <dbReference type="Proteomes" id="UP000007062"/>
    </source>
</evidence>
<protein>
    <submittedName>
        <fullName evidence="1">Peptidase A2 domain-containing protein</fullName>
    </submittedName>
</protein>
<dbReference type="PROSITE" id="PS50175">
    <property type="entry name" value="ASP_PROT_RETROV"/>
    <property type="match status" value="1"/>
</dbReference>
<dbReference type="AlphaFoldDB" id="A0A1S4HDH2"/>
<dbReference type="PROSITE" id="PS00141">
    <property type="entry name" value="ASP_PROTEASE"/>
    <property type="match status" value="1"/>
</dbReference>
<dbReference type="VEuPathDB" id="VectorBase:AGAP028507"/>
<dbReference type="InterPro" id="IPR043128">
    <property type="entry name" value="Rev_trsase/Diguanyl_cyclase"/>
</dbReference>